<dbReference type="InterPro" id="IPR002541">
    <property type="entry name" value="Cyt_c_assembly"/>
</dbReference>
<dbReference type="InterPro" id="IPR052372">
    <property type="entry name" value="YpjD/HemX"/>
</dbReference>
<evidence type="ECO:0000313" key="4">
    <source>
        <dbReference type="Proteomes" id="UP000268908"/>
    </source>
</evidence>
<keyword evidence="1" id="KW-0812">Transmembrane</keyword>
<keyword evidence="4" id="KW-1185">Reference proteome</keyword>
<evidence type="ECO:0000256" key="1">
    <source>
        <dbReference type="SAM" id="Phobius"/>
    </source>
</evidence>
<feature type="domain" description="Cytochrome c assembly protein" evidence="2">
    <location>
        <begin position="49"/>
        <end position="270"/>
    </location>
</feature>
<feature type="transmembrane region" description="Helical" evidence="1">
    <location>
        <begin position="134"/>
        <end position="156"/>
    </location>
</feature>
<keyword evidence="1" id="KW-1133">Transmembrane helix</keyword>
<accession>A0A497XIQ0</accession>
<feature type="transmembrane region" description="Helical" evidence="1">
    <location>
        <begin position="69"/>
        <end position="88"/>
    </location>
</feature>
<name>A0A497XIQ0_9PROT</name>
<dbReference type="EMBL" id="RCCI01000004">
    <property type="protein sequence ID" value="RLJ67773.1"/>
    <property type="molecule type" value="Genomic_DNA"/>
</dbReference>
<proteinExistence type="predicted"/>
<organism evidence="3 4">
    <name type="scientific">Sulfurisoma sediminicola</name>
    <dbReference type="NCBI Taxonomy" id="1381557"/>
    <lineage>
        <taxon>Bacteria</taxon>
        <taxon>Pseudomonadati</taxon>
        <taxon>Pseudomonadota</taxon>
        <taxon>Betaproteobacteria</taxon>
        <taxon>Nitrosomonadales</taxon>
        <taxon>Sterolibacteriaceae</taxon>
        <taxon>Sulfurisoma</taxon>
    </lineage>
</organism>
<feature type="transmembrane region" description="Helical" evidence="1">
    <location>
        <begin position="246"/>
        <end position="268"/>
    </location>
</feature>
<comment type="caution">
    <text evidence="3">The sequence shown here is derived from an EMBL/GenBank/DDBJ whole genome shotgun (WGS) entry which is preliminary data.</text>
</comment>
<evidence type="ECO:0000313" key="3">
    <source>
        <dbReference type="EMBL" id="RLJ67773.1"/>
    </source>
</evidence>
<dbReference type="RefSeq" id="WP_121239739.1">
    <property type="nucleotide sequence ID" value="NZ_BHVV01000001.1"/>
</dbReference>
<reference evidence="3 4" key="1">
    <citation type="submission" date="2018-10" db="EMBL/GenBank/DDBJ databases">
        <title>Genomic Encyclopedia of Type Strains, Phase IV (KMG-IV): sequencing the most valuable type-strain genomes for metagenomic binning, comparative biology and taxonomic classification.</title>
        <authorList>
            <person name="Goeker M."/>
        </authorList>
    </citation>
    <scope>NUCLEOTIDE SEQUENCE [LARGE SCALE GENOMIC DNA]</scope>
    <source>
        <strain evidence="3 4">DSM 26916</strain>
    </source>
</reference>
<evidence type="ECO:0000259" key="2">
    <source>
        <dbReference type="Pfam" id="PF01578"/>
    </source>
</evidence>
<keyword evidence="1" id="KW-0472">Membrane</keyword>
<feature type="transmembrane region" description="Helical" evidence="1">
    <location>
        <begin position="100"/>
        <end position="122"/>
    </location>
</feature>
<dbReference type="GO" id="GO:0020037">
    <property type="term" value="F:heme binding"/>
    <property type="evidence" value="ECO:0007669"/>
    <property type="project" value="InterPro"/>
</dbReference>
<gene>
    <name evidence="3" type="ORF">DFR35_0323</name>
</gene>
<dbReference type="OrthoDB" id="9780793at2"/>
<dbReference type="Proteomes" id="UP000268908">
    <property type="component" value="Unassembled WGS sequence"/>
</dbReference>
<feature type="transmembrane region" description="Helical" evidence="1">
    <location>
        <begin position="182"/>
        <end position="203"/>
    </location>
</feature>
<sequence>MPAILLHVLAAALYAGLALHFWRSRWRGPALDQPVAGLAGWERAWLLAALAMHGVTLAQEIFPGNAMRFGFAVALSLILWLALALYWIESFYARMEGLQMLGLPLAAVCVLLPAALPGQHLLANADSPAFRAHFLMAMLAYSLFTLAALHAVLMAVAEKRLHRGRLTPLFAGLPPLLTMEALLFRLIHVAFVLLTLTLASGILFSETLFGKALPFNHKTVFAILSWVIFAALLAGRHLRGWRGRVALRWTLAGFGALLLAYVGSRFVLEVVLGRAG</sequence>
<feature type="transmembrane region" description="Helical" evidence="1">
    <location>
        <begin position="215"/>
        <end position="234"/>
    </location>
</feature>
<dbReference type="PANTHER" id="PTHR38034:SF1">
    <property type="entry name" value="INNER MEMBRANE PROTEIN YPJD"/>
    <property type="match status" value="1"/>
</dbReference>
<protein>
    <submittedName>
        <fullName evidence="3">ABC-type uncharacterized transport system permease subunit</fullName>
    </submittedName>
</protein>
<dbReference type="Pfam" id="PF01578">
    <property type="entry name" value="Cytochrom_C_asm"/>
    <property type="match status" value="1"/>
</dbReference>
<dbReference type="PANTHER" id="PTHR38034">
    <property type="entry name" value="INNER MEMBRANE PROTEIN YPJD"/>
    <property type="match status" value="1"/>
</dbReference>
<dbReference type="AlphaFoldDB" id="A0A497XIQ0"/>
<dbReference type="GO" id="GO:0017004">
    <property type="term" value="P:cytochrome complex assembly"/>
    <property type="evidence" value="ECO:0007669"/>
    <property type="project" value="InterPro"/>
</dbReference>